<name>A0ACB0ZW62_MELEN</name>
<evidence type="ECO:0000313" key="1">
    <source>
        <dbReference type="EMBL" id="CAK5083223.1"/>
    </source>
</evidence>
<comment type="caution">
    <text evidence="1">The sequence shown here is derived from an EMBL/GenBank/DDBJ whole genome shotgun (WGS) entry which is preliminary data.</text>
</comment>
<accession>A0ACB0ZW62</accession>
<sequence>MNRRIERRLLIILTFGFFCSFILVIHNSLQVPKTSLDSSEFKQLNDKLNKFENSLIQERQELEDLQLEVDRKFALQSKFLHPHAQIKKNLDLPLKPWVEPIPIVVFACNRPVALREHLRKLIRKDINQFPIIVSQDCDNTQIKSVVVEFGENVQYIKHISSETARIKVPKEHRQFAVYYKISRHYKLALGHIFDKMGYSSVIITEGFFIFNFSKKIFSDDLTVAPDFFDYFLATRPLLEVDKTLFCVSAWNDNGVPEFIDETANELLYRSDFFAGLGWMMTRDFWQEIGPKWPPGFWDDFIREPAQRKNRSCIRPELSRTGMTEFGQKGASGGLFFNRHLKRIFLNQKPTNFNQLDLSYLIKQKYDPLFLKKVYSIKNASLNEILMKNVEENGQNEFRIEYESMDNFLNIARKIGIMADTKAGVPRTAYLGIISFFLKGSRIFIAPSNSTRWNGYDTKWEAPRNVLDGL</sequence>
<gene>
    <name evidence="1" type="ORF">MENTE1834_LOCUS30546</name>
</gene>
<proteinExistence type="predicted"/>
<evidence type="ECO:0000313" key="2">
    <source>
        <dbReference type="Proteomes" id="UP001497535"/>
    </source>
</evidence>
<keyword evidence="2" id="KW-1185">Reference proteome</keyword>
<organism evidence="1 2">
    <name type="scientific">Meloidogyne enterolobii</name>
    <name type="common">Root-knot nematode worm</name>
    <name type="synonym">Meloidogyne mayaguensis</name>
    <dbReference type="NCBI Taxonomy" id="390850"/>
    <lineage>
        <taxon>Eukaryota</taxon>
        <taxon>Metazoa</taxon>
        <taxon>Ecdysozoa</taxon>
        <taxon>Nematoda</taxon>
        <taxon>Chromadorea</taxon>
        <taxon>Rhabditida</taxon>
        <taxon>Tylenchina</taxon>
        <taxon>Tylenchomorpha</taxon>
        <taxon>Tylenchoidea</taxon>
        <taxon>Meloidogynidae</taxon>
        <taxon>Meloidogyninae</taxon>
        <taxon>Meloidogyne</taxon>
    </lineage>
</organism>
<protein>
    <submittedName>
        <fullName evidence="1">Uncharacterized protein</fullName>
    </submittedName>
</protein>
<dbReference type="Proteomes" id="UP001497535">
    <property type="component" value="Unassembled WGS sequence"/>
</dbReference>
<reference evidence="1" key="1">
    <citation type="submission" date="2023-11" db="EMBL/GenBank/DDBJ databases">
        <authorList>
            <person name="Poullet M."/>
        </authorList>
    </citation>
    <scope>NUCLEOTIDE SEQUENCE</scope>
    <source>
        <strain evidence="1">E1834</strain>
    </source>
</reference>
<dbReference type="EMBL" id="CAVMJV010000050">
    <property type="protein sequence ID" value="CAK5083223.1"/>
    <property type="molecule type" value="Genomic_DNA"/>
</dbReference>